<dbReference type="AlphaFoldDB" id="A0A0S4LBC2"/>
<dbReference type="Proteomes" id="UP000199032">
    <property type="component" value="Unassembled WGS sequence"/>
</dbReference>
<sequence length="429" mass="46987">MPSNPQPQVVILQGLPPSRVETINAPKGLNGKPPVTVLFPSCAQELLSLIKSTGVTTKDEVTIFFDEYFKFGQRHQTVAGDVLGEIDSGMVTCLKRPGGDDVGVPTAAWPSGCCVCSPCITIDGNRNGIEGSTPSLKRLFVGDLVWLFYFERLGIFQILGTILDAFATNGRLPISNGSIDLGLKDDIVAVVLEVMVRQMKMGLSSTVRDRAGAYRTALGWTSDTGRKLDLQTEVNTGFTAQFHKFVFHALEFYKDKRLAVAIQGAAGGSARTSVATLITISDTLEVLKKRFEPFAYGRNYYNTLSGIVWAIAGMSVIRDLRATFGIPPAYESPDEYITAAYDVLVLKRPVTNGETNRYIVHRECAKNARDILLDLEVINHQDKRSNPPGELENWLNQIEAKVEGYRTAYRTLTGVDLGATGAQTIEQQV</sequence>
<dbReference type="RefSeq" id="WP_090745882.1">
    <property type="nucleotide sequence ID" value="NZ_CZQA01000001.1"/>
</dbReference>
<dbReference type="OrthoDB" id="910174at2"/>
<accession>A0A0S4LBC2</accession>
<gene>
    <name evidence="1" type="ORF">COMA1_11518</name>
</gene>
<protein>
    <submittedName>
        <fullName evidence="1">Uncharacterized protein</fullName>
    </submittedName>
</protein>
<organism evidence="1 2">
    <name type="scientific">Candidatus Nitrospira nitrosa</name>
    <dbReference type="NCBI Taxonomy" id="1742972"/>
    <lineage>
        <taxon>Bacteria</taxon>
        <taxon>Pseudomonadati</taxon>
        <taxon>Nitrospirota</taxon>
        <taxon>Nitrospiria</taxon>
        <taxon>Nitrospirales</taxon>
        <taxon>Nitrospiraceae</taxon>
        <taxon>Nitrospira</taxon>
    </lineage>
</organism>
<keyword evidence="2" id="KW-1185">Reference proteome</keyword>
<dbReference type="EMBL" id="CZQA01000001">
    <property type="protein sequence ID" value="CUS34105.1"/>
    <property type="molecule type" value="Genomic_DNA"/>
</dbReference>
<dbReference type="STRING" id="1742972.COMA1_11518"/>
<reference evidence="1 2" key="1">
    <citation type="submission" date="2015-10" db="EMBL/GenBank/DDBJ databases">
        <authorList>
            <person name="Gilbert D.G."/>
        </authorList>
    </citation>
    <scope>NUCLEOTIDE SEQUENCE [LARGE SCALE GENOMIC DNA]</scope>
    <source>
        <strain evidence="1">COMA1</strain>
    </source>
</reference>
<proteinExistence type="predicted"/>
<evidence type="ECO:0000313" key="1">
    <source>
        <dbReference type="EMBL" id="CUS34105.1"/>
    </source>
</evidence>
<name>A0A0S4LBC2_9BACT</name>
<evidence type="ECO:0000313" key="2">
    <source>
        <dbReference type="Proteomes" id="UP000199032"/>
    </source>
</evidence>